<organism evidence="1 2">
    <name type="scientific">Corynebacterium matruchotii ATCC 14266</name>
    <dbReference type="NCBI Taxonomy" id="553207"/>
    <lineage>
        <taxon>Bacteria</taxon>
        <taxon>Bacillati</taxon>
        <taxon>Actinomycetota</taxon>
        <taxon>Actinomycetes</taxon>
        <taxon>Mycobacteriales</taxon>
        <taxon>Corynebacteriaceae</taxon>
        <taxon>Corynebacterium</taxon>
    </lineage>
</organism>
<dbReference type="InterPro" id="IPR024524">
    <property type="entry name" value="DUF3800"/>
</dbReference>
<dbReference type="STRING" id="553207.HMPREF0299_7185"/>
<dbReference type="EMBL" id="ACSH02000005">
    <property type="protein sequence ID" value="EFM48462.1"/>
    <property type="molecule type" value="Genomic_DNA"/>
</dbReference>
<dbReference type="eggNOG" id="ENOG502Z8AJ">
    <property type="taxonomic scope" value="Bacteria"/>
</dbReference>
<proteinExistence type="predicted"/>
<evidence type="ECO:0000313" key="1">
    <source>
        <dbReference type="EMBL" id="EFM48462.1"/>
    </source>
</evidence>
<accession>E0DH30</accession>
<comment type="caution">
    <text evidence="1">The sequence shown here is derived from an EMBL/GenBank/DDBJ whole genome shotgun (WGS) entry which is preliminary data.</text>
</comment>
<sequence length="258" mass="29976">MLASKISYSPSPIEDVLTMEAINIYCDESTHLLADKMPFLVLGGISCPQSKTREIAKRLFEIKEKHQMDHNFEIKWTKVSNGKLEFYKDLVDYFFDDDDLGFRVVVASKDNLQHEKFNQTHDDWYYKMMFYLIRGLLKPSAHTNIYLDKKDTRGGAKIQKLHDVIANSCHDFDKKIIQKIQIVESHHVIQLQLADLILGAVNYANRMNYTDKAKITLTNKAKLALVDRIKDRSGYVLTKSTLPSEEKFNVFVWQPQPR</sequence>
<dbReference type="Proteomes" id="UP000004218">
    <property type="component" value="Unassembled WGS sequence"/>
</dbReference>
<reference evidence="1" key="1">
    <citation type="submission" date="2010-08" db="EMBL/GenBank/DDBJ databases">
        <authorList>
            <person name="Harkins D.M."/>
            <person name="Madupu R."/>
            <person name="Durkin A.S."/>
            <person name="Torralba M."/>
            <person name="Methe B."/>
            <person name="Sutton G.G."/>
            <person name="Nelson K.E."/>
        </authorList>
    </citation>
    <scope>NUCLEOTIDE SEQUENCE [LARGE SCALE GENOMIC DNA]</scope>
    <source>
        <strain evidence="1">ATCC 14266</strain>
    </source>
</reference>
<dbReference type="Pfam" id="PF12686">
    <property type="entry name" value="DUF3800"/>
    <property type="match status" value="1"/>
</dbReference>
<name>E0DH30_9CORY</name>
<gene>
    <name evidence="1" type="ORF">HMPREF0299_7185</name>
</gene>
<evidence type="ECO:0000313" key="2">
    <source>
        <dbReference type="Proteomes" id="UP000004218"/>
    </source>
</evidence>
<protein>
    <recommendedName>
        <fullName evidence="3">DUF3800 domain-containing protein</fullName>
    </recommendedName>
</protein>
<dbReference type="AlphaFoldDB" id="E0DH30"/>
<keyword evidence="2" id="KW-1185">Reference proteome</keyword>
<evidence type="ECO:0008006" key="3">
    <source>
        <dbReference type="Google" id="ProtNLM"/>
    </source>
</evidence>